<dbReference type="Gene3D" id="1.10.340.30">
    <property type="entry name" value="Hypothetical protein, domain 2"/>
    <property type="match status" value="1"/>
</dbReference>
<evidence type="ECO:0000256" key="1">
    <source>
        <dbReference type="ARBA" id="ARBA00000086"/>
    </source>
</evidence>
<proteinExistence type="predicted"/>
<reference evidence="8" key="1">
    <citation type="journal article" date="2019" name="Int. J. Syst. Evol. Microbiol.">
        <title>The Global Catalogue of Microorganisms (GCM) 10K type strain sequencing project: providing services to taxonomists for standard genome sequencing and annotation.</title>
        <authorList>
            <consortium name="The Broad Institute Genomics Platform"/>
            <consortium name="The Broad Institute Genome Sequencing Center for Infectious Disease"/>
            <person name="Wu L."/>
            <person name="Ma J."/>
        </authorList>
    </citation>
    <scope>NUCLEOTIDE SEQUENCE [LARGE SCALE GENOMIC DNA]</scope>
    <source>
        <strain evidence="8">ZS-35-S2</strain>
    </source>
</reference>
<evidence type="ECO:0000259" key="6">
    <source>
        <dbReference type="SMART" id="SM00478"/>
    </source>
</evidence>
<evidence type="ECO:0000256" key="2">
    <source>
        <dbReference type="ARBA" id="ARBA00012000"/>
    </source>
</evidence>
<evidence type="ECO:0000256" key="5">
    <source>
        <dbReference type="SAM" id="MobiDB-lite"/>
    </source>
</evidence>
<keyword evidence="4" id="KW-0234">DNA repair</keyword>
<evidence type="ECO:0000256" key="3">
    <source>
        <dbReference type="ARBA" id="ARBA00022763"/>
    </source>
</evidence>
<dbReference type="PANTHER" id="PTHR43003">
    <property type="entry name" value="DNA-3-METHYLADENINE GLYCOSYLASE"/>
    <property type="match status" value="1"/>
</dbReference>
<keyword evidence="3" id="KW-0227">DNA damage</keyword>
<protein>
    <recommendedName>
        <fullName evidence="2">DNA-3-methyladenine glycosylase II</fullName>
        <ecNumber evidence="2">3.2.2.21</ecNumber>
    </recommendedName>
</protein>
<feature type="region of interest" description="Disordered" evidence="5">
    <location>
        <begin position="211"/>
        <end position="245"/>
    </location>
</feature>
<dbReference type="InterPro" id="IPR051912">
    <property type="entry name" value="Alkylbase_DNA_Glycosylase/TA"/>
</dbReference>
<gene>
    <name evidence="7" type="ORF">ACFSKQ_04355</name>
</gene>
<sequence length="245" mass="25184">MIRDENDIAAALVALEAADPRLGPVIARAGTVPLRRSAGGLGGLCATIVAQQVSRASADAIFARLSAAVDLSDHRALLAATDETLVAAGLSRAKQRTLRAIAAAVADGRLDLAGLAQAEAGAAIGEMTAVHGIGPWTAECHLLFAHGHPDVFPAGDLALQIAVAHGLGLAERPKEKALRREAERWAPHRAVAARLFWAYYHAITNRDAAPAGGSVISSSRNGGKPAARAVAATRKASQSLGDGTR</sequence>
<dbReference type="EMBL" id="JBHUIJ010000005">
    <property type="protein sequence ID" value="MFD2236698.1"/>
    <property type="molecule type" value="Genomic_DNA"/>
</dbReference>
<accession>A0ABW5CKZ6</accession>
<dbReference type="PANTHER" id="PTHR43003:SF13">
    <property type="entry name" value="DNA-3-METHYLADENINE GLYCOSYLASE 2"/>
    <property type="match status" value="1"/>
</dbReference>
<dbReference type="InterPro" id="IPR011257">
    <property type="entry name" value="DNA_glycosylase"/>
</dbReference>
<dbReference type="RefSeq" id="WP_209735549.1">
    <property type="nucleotide sequence ID" value="NZ_CP072611.1"/>
</dbReference>
<feature type="compositionally biased region" description="Low complexity" evidence="5">
    <location>
        <begin position="226"/>
        <end position="236"/>
    </location>
</feature>
<comment type="caution">
    <text evidence="7">The sequence shown here is derived from an EMBL/GenBank/DDBJ whole genome shotgun (WGS) entry which is preliminary data.</text>
</comment>
<keyword evidence="8" id="KW-1185">Reference proteome</keyword>
<evidence type="ECO:0000313" key="8">
    <source>
        <dbReference type="Proteomes" id="UP001597371"/>
    </source>
</evidence>
<evidence type="ECO:0000256" key="4">
    <source>
        <dbReference type="ARBA" id="ARBA00023204"/>
    </source>
</evidence>
<dbReference type="Proteomes" id="UP001597371">
    <property type="component" value="Unassembled WGS sequence"/>
</dbReference>
<name>A0ABW5CKZ6_9HYPH</name>
<comment type="catalytic activity">
    <reaction evidence="1">
        <text>Hydrolysis of alkylated DNA, releasing 3-methyladenine, 3-methylguanine, 7-methylguanine and 7-methyladenine.</text>
        <dbReference type="EC" id="3.2.2.21"/>
    </reaction>
</comment>
<dbReference type="EC" id="3.2.2.21" evidence="2"/>
<dbReference type="SMART" id="SM00478">
    <property type="entry name" value="ENDO3c"/>
    <property type="match status" value="1"/>
</dbReference>
<dbReference type="InterPro" id="IPR003265">
    <property type="entry name" value="HhH-GPD_domain"/>
</dbReference>
<feature type="domain" description="HhH-GPD" evidence="6">
    <location>
        <begin position="49"/>
        <end position="200"/>
    </location>
</feature>
<organism evidence="7 8">
    <name type="scientific">Aureimonas populi</name>
    <dbReference type="NCBI Taxonomy" id="1701758"/>
    <lineage>
        <taxon>Bacteria</taxon>
        <taxon>Pseudomonadati</taxon>
        <taxon>Pseudomonadota</taxon>
        <taxon>Alphaproteobacteria</taxon>
        <taxon>Hyphomicrobiales</taxon>
        <taxon>Aurantimonadaceae</taxon>
        <taxon>Aureimonas</taxon>
    </lineage>
</organism>
<dbReference type="CDD" id="cd00056">
    <property type="entry name" value="ENDO3c"/>
    <property type="match status" value="1"/>
</dbReference>
<dbReference type="SUPFAM" id="SSF48150">
    <property type="entry name" value="DNA-glycosylase"/>
    <property type="match status" value="1"/>
</dbReference>
<evidence type="ECO:0000313" key="7">
    <source>
        <dbReference type="EMBL" id="MFD2236698.1"/>
    </source>
</evidence>
<dbReference type="Pfam" id="PF00730">
    <property type="entry name" value="HhH-GPD"/>
    <property type="match status" value="1"/>
</dbReference>
<dbReference type="Gene3D" id="1.10.1670.40">
    <property type="match status" value="1"/>
</dbReference>